<comment type="caution">
    <text evidence="3">The sequence shown here is derived from an EMBL/GenBank/DDBJ whole genome shotgun (WGS) entry which is preliminary data.</text>
</comment>
<dbReference type="GO" id="GO:0005737">
    <property type="term" value="C:cytoplasm"/>
    <property type="evidence" value="ECO:0007669"/>
    <property type="project" value="TreeGrafter"/>
</dbReference>
<name>A0AAV6SFK4_SOLSE</name>
<dbReference type="GO" id="GO:0005516">
    <property type="term" value="F:calmodulin binding"/>
    <property type="evidence" value="ECO:0007669"/>
    <property type="project" value="TreeGrafter"/>
</dbReference>
<sequence length="127" mass="14610">MEMICEERERERERQRESGAIKAAKRSVLEKSRLRKKERGLSFTHCPVRTTHSWIHTQTQRDTAMSERQAFGATTGNSKPAAGQDDKKNDLPDDFDIDMEAPETAKAAVTIQSQFRKFQKKKQDVKS</sequence>
<dbReference type="GO" id="GO:0005509">
    <property type="term" value="F:calcium ion binding"/>
    <property type="evidence" value="ECO:0007669"/>
    <property type="project" value="TreeGrafter"/>
</dbReference>
<feature type="compositionally biased region" description="Basic and acidic residues" evidence="2">
    <location>
        <begin position="1"/>
        <end position="19"/>
    </location>
</feature>
<dbReference type="AlphaFoldDB" id="A0AAV6SFK4"/>
<evidence type="ECO:0008006" key="5">
    <source>
        <dbReference type="Google" id="ProtNLM"/>
    </source>
</evidence>
<evidence type="ECO:0000256" key="2">
    <source>
        <dbReference type="SAM" id="MobiDB-lite"/>
    </source>
</evidence>
<dbReference type="PANTHER" id="PTHR15359:SF7">
    <property type="entry name" value="CALMODULIN REGULATOR PROTEIN PCP4"/>
    <property type="match status" value="1"/>
</dbReference>
<dbReference type="InterPro" id="IPR052142">
    <property type="entry name" value="Calmodulin_Regulator_PCP4-like"/>
</dbReference>
<comment type="similarity">
    <text evidence="1">Belongs to the PCP4 family.</text>
</comment>
<dbReference type="PANTHER" id="PTHR15359">
    <property type="entry name" value="IG-LIKE DOMAIN-CONTAINING PROTEIN"/>
    <property type="match status" value="1"/>
</dbReference>
<keyword evidence="4" id="KW-1185">Reference proteome</keyword>
<evidence type="ECO:0000313" key="3">
    <source>
        <dbReference type="EMBL" id="KAG7516581.1"/>
    </source>
</evidence>
<evidence type="ECO:0000313" key="4">
    <source>
        <dbReference type="Proteomes" id="UP000693946"/>
    </source>
</evidence>
<dbReference type="EMBL" id="JAGKHQ010000005">
    <property type="protein sequence ID" value="KAG7516581.1"/>
    <property type="molecule type" value="Genomic_DNA"/>
</dbReference>
<organism evidence="3 4">
    <name type="scientific">Solea senegalensis</name>
    <name type="common">Senegalese sole</name>
    <dbReference type="NCBI Taxonomy" id="28829"/>
    <lineage>
        <taxon>Eukaryota</taxon>
        <taxon>Metazoa</taxon>
        <taxon>Chordata</taxon>
        <taxon>Craniata</taxon>
        <taxon>Vertebrata</taxon>
        <taxon>Euteleostomi</taxon>
        <taxon>Actinopterygii</taxon>
        <taxon>Neopterygii</taxon>
        <taxon>Teleostei</taxon>
        <taxon>Neoteleostei</taxon>
        <taxon>Acanthomorphata</taxon>
        <taxon>Carangaria</taxon>
        <taxon>Pleuronectiformes</taxon>
        <taxon>Pleuronectoidei</taxon>
        <taxon>Soleidae</taxon>
        <taxon>Solea</taxon>
    </lineage>
</organism>
<feature type="region of interest" description="Disordered" evidence="2">
    <location>
        <begin position="54"/>
        <end position="97"/>
    </location>
</feature>
<protein>
    <recommendedName>
        <fullName evidence="5">Purkinje cell protein 4</fullName>
    </recommendedName>
</protein>
<proteinExistence type="inferred from homology"/>
<gene>
    <name evidence="3" type="ORF">JOB18_035534</name>
</gene>
<reference evidence="3 4" key="1">
    <citation type="journal article" date="2021" name="Sci. Rep.">
        <title>Chromosome anchoring in Senegalese sole (Solea senegalensis) reveals sex-associated markers and genome rearrangements in flatfish.</title>
        <authorList>
            <person name="Guerrero-Cozar I."/>
            <person name="Gomez-Garrido J."/>
            <person name="Berbel C."/>
            <person name="Martinez-Blanch J.F."/>
            <person name="Alioto T."/>
            <person name="Claros M.G."/>
            <person name="Gagnaire P.A."/>
            <person name="Manchado M."/>
        </authorList>
    </citation>
    <scope>NUCLEOTIDE SEQUENCE [LARGE SCALE GENOMIC DNA]</scope>
    <source>
        <strain evidence="3">Sse05_10M</strain>
    </source>
</reference>
<dbReference type="Proteomes" id="UP000693946">
    <property type="component" value="Linkage Group LG13"/>
</dbReference>
<feature type="region of interest" description="Disordered" evidence="2">
    <location>
        <begin position="1"/>
        <end position="34"/>
    </location>
</feature>
<evidence type="ECO:0000256" key="1">
    <source>
        <dbReference type="ARBA" id="ARBA00038017"/>
    </source>
</evidence>
<accession>A0AAV6SFK4</accession>
<feature type="compositionally biased region" description="Polar residues" evidence="2">
    <location>
        <begin position="54"/>
        <end position="63"/>
    </location>
</feature>